<dbReference type="PROSITE" id="PS50994">
    <property type="entry name" value="INTEGRASE"/>
    <property type="match status" value="1"/>
</dbReference>
<dbReference type="InterPro" id="IPR051917">
    <property type="entry name" value="Transposase-Integrase"/>
</dbReference>
<dbReference type="InterPro" id="IPR001584">
    <property type="entry name" value="Integrase_cat-core"/>
</dbReference>
<comment type="similarity">
    <text evidence="2">Belongs to the transposase IS30 family.</text>
</comment>
<dbReference type="GO" id="GO:0006313">
    <property type="term" value="P:DNA transposition"/>
    <property type="evidence" value="ECO:0007669"/>
    <property type="project" value="InterPro"/>
</dbReference>
<evidence type="ECO:0000256" key="2">
    <source>
        <dbReference type="ARBA" id="ARBA00006363"/>
    </source>
</evidence>
<reference evidence="8" key="1">
    <citation type="journal article" date="2023" name="Int. J. Mol. Sci.">
        <title>Metagenomics Revealed a New Genus 'Candidatus Thiocaldithrix dubininis' gen. nov., sp. nov. and a New Species 'Candidatus Thiothrix putei' sp. nov. in the Family Thiotrichaceae, Some Members of Which Have Traits of Both Na+- and H+-Motive Energetics.</title>
        <authorList>
            <person name="Ravin N.V."/>
            <person name="Muntyan M.S."/>
            <person name="Smolyakov D.D."/>
            <person name="Rudenko T.S."/>
            <person name="Beletsky A.V."/>
            <person name="Mardanov A.V."/>
            <person name="Grabovich M.Y."/>
        </authorList>
    </citation>
    <scope>NUCLEOTIDE SEQUENCE</scope>
    <source>
        <strain evidence="8">GKL-02</strain>
    </source>
</reference>
<keyword evidence="4" id="KW-0238">DNA-binding</keyword>
<dbReference type="EMBL" id="CP124756">
    <property type="protein sequence ID" value="WGZ95943.1"/>
    <property type="molecule type" value="Genomic_DNA"/>
</dbReference>
<dbReference type="SUPFAM" id="SSF53098">
    <property type="entry name" value="Ribonuclease H-like"/>
    <property type="match status" value="1"/>
</dbReference>
<dbReference type="AlphaFoldDB" id="A0AA95KS11"/>
<sequence length="331" mass="37728">MAYTHLTSEERHYIETRHKMKESTATIALTLGRSQSTISRELTRNRGQRGYRHKQAHAKAQQRHADKPKAVKLTPELAVSIDTLLEQQWSPEQISGRLKAEGKTTICHEAIYQHVLRDKRAGGKLYLNLRRHTKKYRQRYGSKTGSVKGIPNRVDIDERPAVANQRERLGDWEADTMIGKGHQGALVTLDERKSKLRLAFPVANKTAEAVTSSIITLLDGFKDWVHTLTFDNGKEFAKHEQVAQAIGCETYFAKPYHSWERGQNENANGLLRQYFPKAMGLLDVTTRQVLEAVHKLNNRPRKCLGFKTPYEVFRELSGIEAEKLVGYALIT</sequence>
<organism evidence="8">
    <name type="scientific">Candidatus Thiothrix putei</name>
    <dbReference type="NCBI Taxonomy" id="3080811"/>
    <lineage>
        <taxon>Bacteria</taxon>
        <taxon>Pseudomonadati</taxon>
        <taxon>Pseudomonadota</taxon>
        <taxon>Gammaproteobacteria</taxon>
        <taxon>Thiotrichales</taxon>
        <taxon>Thiotrichaceae</taxon>
        <taxon>Thiothrix</taxon>
    </lineage>
</organism>
<proteinExistence type="inferred from homology"/>
<dbReference type="PANTHER" id="PTHR10948">
    <property type="entry name" value="TRANSPOSASE"/>
    <property type="match status" value="1"/>
</dbReference>
<feature type="compositionally biased region" description="Basic residues" evidence="6">
    <location>
        <begin position="46"/>
        <end position="62"/>
    </location>
</feature>
<reference evidence="8" key="2">
    <citation type="submission" date="2023-04" db="EMBL/GenBank/DDBJ databases">
        <authorList>
            <person name="Beletskiy A.V."/>
            <person name="Mardanov A.V."/>
            <person name="Ravin N.V."/>
        </authorList>
    </citation>
    <scope>NUCLEOTIDE SEQUENCE</scope>
    <source>
        <strain evidence="8">GKL-02</strain>
    </source>
</reference>
<dbReference type="Pfam" id="PF13936">
    <property type="entry name" value="HTH_38"/>
    <property type="match status" value="1"/>
</dbReference>
<gene>
    <name evidence="8" type="ORF">QJT81_08170</name>
</gene>
<dbReference type="PANTHER" id="PTHR10948:SF23">
    <property type="entry name" value="TRANSPOSASE INSI FOR INSERTION SEQUENCE ELEMENT IS30A-RELATED"/>
    <property type="match status" value="1"/>
</dbReference>
<keyword evidence="3" id="KW-0815">Transposition</keyword>
<dbReference type="NCBIfam" id="NF033563">
    <property type="entry name" value="transpos_IS30"/>
    <property type="match status" value="1"/>
</dbReference>
<dbReference type="InterPro" id="IPR053392">
    <property type="entry name" value="Transposase_IS30-like"/>
</dbReference>
<name>A0AA95KS11_9GAMM</name>
<evidence type="ECO:0000313" key="8">
    <source>
        <dbReference type="EMBL" id="WGZ95943.1"/>
    </source>
</evidence>
<comment type="function">
    <text evidence="1">Required for the transposition of the insertion element.</text>
</comment>
<dbReference type="InterPro" id="IPR036397">
    <property type="entry name" value="RNaseH_sf"/>
</dbReference>
<evidence type="ECO:0000256" key="3">
    <source>
        <dbReference type="ARBA" id="ARBA00022578"/>
    </source>
</evidence>
<evidence type="ECO:0000259" key="7">
    <source>
        <dbReference type="PROSITE" id="PS50994"/>
    </source>
</evidence>
<dbReference type="InterPro" id="IPR012337">
    <property type="entry name" value="RNaseH-like_sf"/>
</dbReference>
<accession>A0AA95KS11</accession>
<dbReference type="Gene3D" id="3.30.420.10">
    <property type="entry name" value="Ribonuclease H-like superfamily/Ribonuclease H"/>
    <property type="match status" value="1"/>
</dbReference>
<dbReference type="PROSITE" id="PS01043">
    <property type="entry name" value="TRANSPOSASE_IS30"/>
    <property type="match status" value="1"/>
</dbReference>
<dbReference type="InterPro" id="IPR025246">
    <property type="entry name" value="IS30-like_HTH"/>
</dbReference>
<dbReference type="GO" id="GO:0003677">
    <property type="term" value="F:DNA binding"/>
    <property type="evidence" value="ECO:0007669"/>
    <property type="project" value="UniProtKB-KW"/>
</dbReference>
<dbReference type="GO" id="GO:0004803">
    <property type="term" value="F:transposase activity"/>
    <property type="evidence" value="ECO:0007669"/>
    <property type="project" value="InterPro"/>
</dbReference>
<protein>
    <submittedName>
        <fullName evidence="8">IS30 family transposase</fullName>
    </submittedName>
</protein>
<feature type="domain" description="Integrase catalytic" evidence="7">
    <location>
        <begin position="156"/>
        <end position="317"/>
    </location>
</feature>
<dbReference type="Proteomes" id="UP001301326">
    <property type="component" value="Chromosome"/>
</dbReference>
<dbReference type="KEGG" id="tput:QJT81_08170"/>
<evidence type="ECO:0000256" key="4">
    <source>
        <dbReference type="ARBA" id="ARBA00023125"/>
    </source>
</evidence>
<feature type="region of interest" description="Disordered" evidence="6">
    <location>
        <begin position="45"/>
        <end position="69"/>
    </location>
</feature>
<evidence type="ECO:0000256" key="5">
    <source>
        <dbReference type="ARBA" id="ARBA00023172"/>
    </source>
</evidence>
<dbReference type="GO" id="GO:0005829">
    <property type="term" value="C:cytosol"/>
    <property type="evidence" value="ECO:0007669"/>
    <property type="project" value="TreeGrafter"/>
</dbReference>
<evidence type="ECO:0000256" key="1">
    <source>
        <dbReference type="ARBA" id="ARBA00002190"/>
    </source>
</evidence>
<dbReference type="GO" id="GO:0015074">
    <property type="term" value="P:DNA integration"/>
    <property type="evidence" value="ECO:0007669"/>
    <property type="project" value="InterPro"/>
</dbReference>
<evidence type="ECO:0000256" key="6">
    <source>
        <dbReference type="SAM" id="MobiDB-lite"/>
    </source>
</evidence>
<dbReference type="InterPro" id="IPR001598">
    <property type="entry name" value="Transposase_IS30_CS"/>
</dbReference>
<keyword evidence="5" id="KW-0233">DNA recombination</keyword>